<accession>A0ABN2U047</accession>
<keyword evidence="2" id="KW-1185">Reference proteome</keyword>
<dbReference type="Proteomes" id="UP001501285">
    <property type="component" value="Unassembled WGS sequence"/>
</dbReference>
<name>A0ABN2U047_9MICO</name>
<evidence type="ECO:0000313" key="1">
    <source>
        <dbReference type="EMBL" id="GAA2024778.1"/>
    </source>
</evidence>
<dbReference type="RefSeq" id="WP_343989207.1">
    <property type="nucleotide sequence ID" value="NZ_BAAANB010000003.1"/>
</dbReference>
<protein>
    <recommendedName>
        <fullName evidence="3">DUF4240 domain-containing protein</fullName>
    </recommendedName>
</protein>
<dbReference type="EMBL" id="BAAANB010000003">
    <property type="protein sequence ID" value="GAA2024778.1"/>
    <property type="molecule type" value="Genomic_DNA"/>
</dbReference>
<organism evidence="1 2">
    <name type="scientific">Terrabacter terrae</name>
    <dbReference type="NCBI Taxonomy" id="318434"/>
    <lineage>
        <taxon>Bacteria</taxon>
        <taxon>Bacillati</taxon>
        <taxon>Actinomycetota</taxon>
        <taxon>Actinomycetes</taxon>
        <taxon>Micrococcales</taxon>
        <taxon>Intrasporangiaceae</taxon>
        <taxon>Terrabacter</taxon>
    </lineage>
</organism>
<comment type="caution">
    <text evidence="1">The sequence shown here is derived from an EMBL/GenBank/DDBJ whole genome shotgun (WGS) entry which is preliminary data.</text>
</comment>
<gene>
    <name evidence="1" type="ORF">GCM10009740_13010</name>
</gene>
<evidence type="ECO:0008006" key="3">
    <source>
        <dbReference type="Google" id="ProtNLM"/>
    </source>
</evidence>
<proteinExistence type="predicted"/>
<sequence length="129" mass="14608">MQWQNPELRLDRDTVYGVLLCRGLEDWLQPADFFDLVRYTGPQSEDQYRSEAISMARRLVFEGHALAGDTGDSEHYPWSGSADEQLSRVAALWSDPDVDPRFAFVWFDLTAAGREAAEEALARLPDLDG</sequence>
<evidence type="ECO:0000313" key="2">
    <source>
        <dbReference type="Proteomes" id="UP001501285"/>
    </source>
</evidence>
<reference evidence="1 2" key="1">
    <citation type="journal article" date="2019" name="Int. J. Syst. Evol. Microbiol.">
        <title>The Global Catalogue of Microorganisms (GCM) 10K type strain sequencing project: providing services to taxonomists for standard genome sequencing and annotation.</title>
        <authorList>
            <consortium name="The Broad Institute Genomics Platform"/>
            <consortium name="The Broad Institute Genome Sequencing Center for Infectious Disease"/>
            <person name="Wu L."/>
            <person name="Ma J."/>
        </authorList>
    </citation>
    <scope>NUCLEOTIDE SEQUENCE [LARGE SCALE GENOMIC DNA]</scope>
    <source>
        <strain evidence="1 2">JCM 14283</strain>
    </source>
</reference>